<dbReference type="InterPro" id="IPR036291">
    <property type="entry name" value="NAD(P)-bd_dom_sf"/>
</dbReference>
<dbReference type="Proteomes" id="UP000324611">
    <property type="component" value="Unassembled WGS sequence"/>
</dbReference>
<protein>
    <submittedName>
        <fullName evidence="3">SDR family oxidoreductase</fullName>
    </submittedName>
</protein>
<dbReference type="FunFam" id="3.40.50.720:FF:000084">
    <property type="entry name" value="Short-chain dehydrogenase reductase"/>
    <property type="match status" value="1"/>
</dbReference>
<dbReference type="SUPFAM" id="SSF51735">
    <property type="entry name" value="NAD(P)-binding Rossmann-fold domains"/>
    <property type="match status" value="1"/>
</dbReference>
<keyword evidence="4" id="KW-1185">Reference proteome</keyword>
<comment type="similarity">
    <text evidence="1 2">Belongs to the short-chain dehydrogenases/reductases (SDR) family.</text>
</comment>
<name>A0A5B2VQ13_9BACT</name>
<evidence type="ECO:0000313" key="3">
    <source>
        <dbReference type="EMBL" id="KAA2240800.1"/>
    </source>
</evidence>
<dbReference type="AlphaFoldDB" id="A0A5B2VQ13"/>
<gene>
    <name evidence="3" type="ORF">F0L74_32205</name>
</gene>
<dbReference type="Pfam" id="PF00106">
    <property type="entry name" value="adh_short"/>
    <property type="match status" value="1"/>
</dbReference>
<dbReference type="RefSeq" id="WP_149841978.1">
    <property type="nucleotide sequence ID" value="NZ_VUOC01000004.1"/>
</dbReference>
<dbReference type="InterPro" id="IPR002347">
    <property type="entry name" value="SDR_fam"/>
</dbReference>
<evidence type="ECO:0000313" key="4">
    <source>
        <dbReference type="Proteomes" id="UP000324611"/>
    </source>
</evidence>
<reference evidence="3 4" key="1">
    <citation type="submission" date="2019-09" db="EMBL/GenBank/DDBJ databases">
        <title>Chitinophaga ginsengihumi sp. nov., isolated from soil of ginseng rhizosphere.</title>
        <authorList>
            <person name="Lee J."/>
        </authorList>
    </citation>
    <scope>NUCLEOTIDE SEQUENCE [LARGE SCALE GENOMIC DNA]</scope>
    <source>
        <strain evidence="3 4">BN140078</strain>
    </source>
</reference>
<sequence>MDLQLKGKTAFISGSTLGIGYAIARQLLQEGATVIINGRNAQRVNETVEKLTQQVPGGNVLGIAADFSKAAEVQHLIEQLPHIDILVNNAGIFEPKAFTDIPDEDWYNLFEVNVMSGIRLSRAVLPKMLEKNWGRIIFISSESSIMIPEEMIHYGMTKTAQLAISRGLAELTKGTAVTVNSVLPGPTRSEGVSEFVKQVGVSRDMTQEQVEADFFKTLRPSSLIQRFADVTEIANMVTYVASPLSSATNGAALRADGGLVRSII</sequence>
<dbReference type="InterPro" id="IPR050259">
    <property type="entry name" value="SDR"/>
</dbReference>
<organism evidence="3 4">
    <name type="scientific">Chitinophaga agrisoli</name>
    <dbReference type="NCBI Taxonomy" id="2607653"/>
    <lineage>
        <taxon>Bacteria</taxon>
        <taxon>Pseudomonadati</taxon>
        <taxon>Bacteroidota</taxon>
        <taxon>Chitinophagia</taxon>
        <taxon>Chitinophagales</taxon>
        <taxon>Chitinophagaceae</taxon>
        <taxon>Chitinophaga</taxon>
    </lineage>
</organism>
<accession>A0A5B2VQ13</accession>
<reference evidence="3 4" key="2">
    <citation type="submission" date="2019-09" db="EMBL/GenBank/DDBJ databases">
        <authorList>
            <person name="Jin C."/>
        </authorList>
    </citation>
    <scope>NUCLEOTIDE SEQUENCE [LARGE SCALE GENOMIC DNA]</scope>
    <source>
        <strain evidence="3 4">BN140078</strain>
    </source>
</reference>
<comment type="caution">
    <text evidence="3">The sequence shown here is derived from an EMBL/GenBank/DDBJ whole genome shotgun (WGS) entry which is preliminary data.</text>
</comment>
<dbReference type="PRINTS" id="PR00081">
    <property type="entry name" value="GDHRDH"/>
</dbReference>
<evidence type="ECO:0000256" key="2">
    <source>
        <dbReference type="RuleBase" id="RU000363"/>
    </source>
</evidence>
<dbReference type="PANTHER" id="PTHR42879">
    <property type="entry name" value="3-OXOACYL-(ACYL-CARRIER-PROTEIN) REDUCTASE"/>
    <property type="match status" value="1"/>
</dbReference>
<evidence type="ECO:0000256" key="1">
    <source>
        <dbReference type="ARBA" id="ARBA00006484"/>
    </source>
</evidence>
<dbReference type="EMBL" id="VUOC01000004">
    <property type="protein sequence ID" value="KAA2240800.1"/>
    <property type="molecule type" value="Genomic_DNA"/>
</dbReference>
<dbReference type="PRINTS" id="PR00080">
    <property type="entry name" value="SDRFAMILY"/>
</dbReference>
<proteinExistence type="inferred from homology"/>
<dbReference type="Gene3D" id="3.40.50.720">
    <property type="entry name" value="NAD(P)-binding Rossmann-like Domain"/>
    <property type="match status" value="1"/>
</dbReference>
<dbReference type="CDD" id="cd05233">
    <property type="entry name" value="SDR_c"/>
    <property type="match status" value="1"/>
</dbReference>